<dbReference type="AlphaFoldDB" id="E3Q3J7"/>
<accession>E3Q3J7</accession>
<gene>
    <name evidence="2" type="ORF">GLRG_00743</name>
</gene>
<evidence type="ECO:0000313" key="2">
    <source>
        <dbReference type="EMBL" id="EFQ25599.1"/>
    </source>
</evidence>
<proteinExistence type="predicted"/>
<reference evidence="3" key="1">
    <citation type="journal article" date="2012" name="Nat. Genet.">
        <title>Lifestyle transitions in plant pathogenic Colletotrichum fungi deciphered by genome and transcriptome analyses.</title>
        <authorList>
            <person name="O'Connell R.J."/>
            <person name="Thon M.R."/>
            <person name="Hacquard S."/>
            <person name="Amyotte S.G."/>
            <person name="Kleemann J."/>
            <person name="Torres M.F."/>
            <person name="Damm U."/>
            <person name="Buiate E.A."/>
            <person name="Epstein L."/>
            <person name="Alkan N."/>
            <person name="Altmueller J."/>
            <person name="Alvarado-Balderrama L."/>
            <person name="Bauser C.A."/>
            <person name="Becker C."/>
            <person name="Birren B.W."/>
            <person name="Chen Z."/>
            <person name="Choi J."/>
            <person name="Crouch J.A."/>
            <person name="Duvick J.P."/>
            <person name="Farman M.A."/>
            <person name="Gan P."/>
            <person name="Heiman D."/>
            <person name="Henrissat B."/>
            <person name="Howard R.J."/>
            <person name="Kabbage M."/>
            <person name="Koch C."/>
            <person name="Kracher B."/>
            <person name="Kubo Y."/>
            <person name="Law A.D."/>
            <person name="Lebrun M.-H."/>
            <person name="Lee Y.-H."/>
            <person name="Miyara I."/>
            <person name="Moore N."/>
            <person name="Neumann U."/>
            <person name="Nordstroem K."/>
            <person name="Panaccione D.G."/>
            <person name="Panstruga R."/>
            <person name="Place M."/>
            <person name="Proctor R.H."/>
            <person name="Prusky D."/>
            <person name="Rech G."/>
            <person name="Reinhardt R."/>
            <person name="Rollins J.A."/>
            <person name="Rounsley S."/>
            <person name="Schardl C.L."/>
            <person name="Schwartz D.C."/>
            <person name="Shenoy N."/>
            <person name="Shirasu K."/>
            <person name="Sikhakolli U.R."/>
            <person name="Stueber K."/>
            <person name="Sukno S.A."/>
            <person name="Sweigard J.A."/>
            <person name="Takano Y."/>
            <person name="Takahara H."/>
            <person name="Trail F."/>
            <person name="van der Does H.C."/>
            <person name="Voll L.M."/>
            <person name="Will I."/>
            <person name="Young S."/>
            <person name="Zeng Q."/>
            <person name="Zhang J."/>
            <person name="Zhou S."/>
            <person name="Dickman M.B."/>
            <person name="Schulze-Lefert P."/>
            <person name="Ver Loren van Themaat E."/>
            <person name="Ma L.-J."/>
            <person name="Vaillancourt L.J."/>
        </authorList>
    </citation>
    <scope>NUCLEOTIDE SEQUENCE [LARGE SCALE GENOMIC DNA]</scope>
    <source>
        <strain evidence="3">M1.001 / M2 / FGSC 10212</strain>
    </source>
</reference>
<feature type="compositionally biased region" description="Basic and acidic residues" evidence="1">
    <location>
        <begin position="104"/>
        <end position="113"/>
    </location>
</feature>
<evidence type="ECO:0000313" key="3">
    <source>
        <dbReference type="Proteomes" id="UP000008782"/>
    </source>
</evidence>
<name>E3Q3J7_COLGM</name>
<organism evidence="3">
    <name type="scientific">Colletotrichum graminicola (strain M1.001 / M2 / FGSC 10212)</name>
    <name type="common">Maize anthracnose fungus</name>
    <name type="synonym">Glomerella graminicola</name>
    <dbReference type="NCBI Taxonomy" id="645133"/>
    <lineage>
        <taxon>Eukaryota</taxon>
        <taxon>Fungi</taxon>
        <taxon>Dikarya</taxon>
        <taxon>Ascomycota</taxon>
        <taxon>Pezizomycotina</taxon>
        <taxon>Sordariomycetes</taxon>
        <taxon>Hypocreomycetidae</taxon>
        <taxon>Glomerellales</taxon>
        <taxon>Glomerellaceae</taxon>
        <taxon>Colletotrichum</taxon>
        <taxon>Colletotrichum graminicola species complex</taxon>
    </lineage>
</organism>
<dbReference type="VEuPathDB" id="FungiDB:GLRG_00743"/>
<dbReference type="RefSeq" id="XP_008089619.1">
    <property type="nucleotide sequence ID" value="XM_008091428.1"/>
</dbReference>
<sequence length="113" mass="12803">MASNRHHGLGGTSGLVICFQGYIPSGFRLSIFSLLFFFFYPKPPPQNGDGRIVWFPRKKNKPGRASRGRQASSFLFSYSQHGYPKERRQSISEPLRGIGRRKREGREVAALDS</sequence>
<dbReference type="GeneID" id="24406108"/>
<dbReference type="Proteomes" id="UP000008782">
    <property type="component" value="Unassembled WGS sequence"/>
</dbReference>
<evidence type="ECO:0000256" key="1">
    <source>
        <dbReference type="SAM" id="MobiDB-lite"/>
    </source>
</evidence>
<feature type="region of interest" description="Disordered" evidence="1">
    <location>
        <begin position="78"/>
        <end position="113"/>
    </location>
</feature>
<dbReference type="EMBL" id="GG697332">
    <property type="protein sequence ID" value="EFQ25599.1"/>
    <property type="molecule type" value="Genomic_DNA"/>
</dbReference>
<keyword evidence="3" id="KW-1185">Reference proteome</keyword>
<protein>
    <submittedName>
        <fullName evidence="2">Uncharacterized protein</fullName>
    </submittedName>
</protein>
<dbReference type="HOGENOM" id="CLU_2133315_0_0_1"/>